<name>A0A4V6I188_9HELI</name>
<reference evidence="1 2" key="1">
    <citation type="journal article" date="2014" name="Genome Announc.">
        <title>Draft genome sequences of eight enterohepatic helicobacter species isolated from both laboratory and wild rodents.</title>
        <authorList>
            <person name="Sheh A."/>
            <person name="Shen Z."/>
            <person name="Fox J.G."/>
        </authorList>
    </citation>
    <scope>NUCLEOTIDE SEQUENCE [LARGE SCALE GENOMIC DNA]</scope>
    <source>
        <strain evidence="1 2">MIT 96-1001</strain>
    </source>
</reference>
<proteinExistence type="predicted"/>
<gene>
    <name evidence="1" type="ORF">LS74_009275</name>
</gene>
<organism evidence="1 2">
    <name type="scientific">Helicobacter magdeburgensis</name>
    <dbReference type="NCBI Taxonomy" id="471858"/>
    <lineage>
        <taxon>Bacteria</taxon>
        <taxon>Pseudomonadati</taxon>
        <taxon>Campylobacterota</taxon>
        <taxon>Epsilonproteobacteria</taxon>
        <taxon>Campylobacterales</taxon>
        <taxon>Helicobacteraceae</taxon>
        <taxon>Helicobacter</taxon>
    </lineage>
</organism>
<evidence type="ECO:0000313" key="1">
    <source>
        <dbReference type="EMBL" id="TLD91292.1"/>
    </source>
</evidence>
<dbReference type="Proteomes" id="UP000029921">
    <property type="component" value="Unassembled WGS sequence"/>
</dbReference>
<accession>A0A4V6I188</accession>
<evidence type="ECO:0000313" key="2">
    <source>
        <dbReference type="Proteomes" id="UP000029921"/>
    </source>
</evidence>
<dbReference type="AlphaFoldDB" id="A0A4V6I188"/>
<comment type="caution">
    <text evidence="1">The sequence shown here is derived from an EMBL/GenBank/DDBJ whole genome shotgun (WGS) entry which is preliminary data.</text>
</comment>
<protein>
    <submittedName>
        <fullName evidence="1">Uncharacterized protein</fullName>
    </submittedName>
</protein>
<dbReference type="EMBL" id="JRPE02000017">
    <property type="protein sequence ID" value="TLD91292.1"/>
    <property type="molecule type" value="Genomic_DNA"/>
</dbReference>
<dbReference type="RefSeq" id="WP_034589626.1">
    <property type="nucleotide sequence ID" value="NZ_JRPE02000017.1"/>
</dbReference>
<keyword evidence="2" id="KW-1185">Reference proteome</keyword>
<sequence length="173" mass="19565">MGNIHTPQEKEYSEYNEKIKDFLIDVTNGKYGGFLDMATALKLVDDLKMETSLAKQIIDFQDDIGDYSSDIDPVVIVLNNATNIAENELSNLGIPVNFIVEGNYFDTYVSLSNADKESLTEALEFDFEIFDNLSPLTAKILDYANCDIEYLKSSINEPHTENKENNSAKIRRM</sequence>